<gene>
    <name evidence="2" type="ORF">SYYSPA8_16090</name>
</gene>
<evidence type="ECO:0000256" key="1">
    <source>
        <dbReference type="SAM" id="MobiDB-lite"/>
    </source>
</evidence>
<protein>
    <submittedName>
        <fullName evidence="2">Recombinase family protein</fullName>
    </submittedName>
</protein>
<evidence type="ECO:0000313" key="3">
    <source>
        <dbReference type="Proteomes" id="UP001291653"/>
    </source>
</evidence>
<keyword evidence="3" id="KW-1185">Reference proteome</keyword>
<name>A0ABQ5NZQ2_9ACTN</name>
<sequence length="160" mass="17354">MSRTERTPGPSPTTRTDGDRRRRRNLADAAAGRPSVPHEGPARAAGRTDRFRVVVYLCGAPNADLTGPHRACTDYTESLGWTIAAVIEDRDGLGPPDVRTGLSQALAHLRDQRAGAVLTPWRSMISPLPQEYNEVARRAESSGGFLQVVDDLRGAARSRV</sequence>
<reference evidence="2 3" key="1">
    <citation type="submission" date="2022-10" db="EMBL/GenBank/DDBJ databases">
        <title>Draft genome sequence of Streptomyces sp. YSPA8.</title>
        <authorList>
            <person name="Moriuchi R."/>
            <person name="Dohra H."/>
            <person name="Yamamura H."/>
            <person name="Kodani S."/>
        </authorList>
    </citation>
    <scope>NUCLEOTIDE SEQUENCE [LARGE SCALE GENOMIC DNA]</scope>
    <source>
        <strain evidence="2 3">YSPA8</strain>
    </source>
</reference>
<comment type="caution">
    <text evidence="2">The sequence shown here is derived from an EMBL/GenBank/DDBJ whole genome shotgun (WGS) entry which is preliminary data.</text>
</comment>
<organism evidence="2 3">
    <name type="scientific">Streptomyces yaizuensis</name>
    <dbReference type="NCBI Taxonomy" id="2989713"/>
    <lineage>
        <taxon>Bacteria</taxon>
        <taxon>Bacillati</taxon>
        <taxon>Actinomycetota</taxon>
        <taxon>Actinomycetes</taxon>
        <taxon>Kitasatosporales</taxon>
        <taxon>Streptomycetaceae</taxon>
        <taxon>Streptomyces</taxon>
    </lineage>
</organism>
<evidence type="ECO:0000313" key="2">
    <source>
        <dbReference type="EMBL" id="GLF95837.1"/>
    </source>
</evidence>
<accession>A0ABQ5NZQ2</accession>
<feature type="region of interest" description="Disordered" evidence="1">
    <location>
        <begin position="1"/>
        <end position="45"/>
    </location>
</feature>
<dbReference type="Proteomes" id="UP001291653">
    <property type="component" value="Unassembled WGS sequence"/>
</dbReference>
<proteinExistence type="predicted"/>
<dbReference type="EMBL" id="BSBI01000006">
    <property type="protein sequence ID" value="GLF95837.1"/>
    <property type="molecule type" value="Genomic_DNA"/>
</dbReference>
<dbReference type="RefSeq" id="WP_323447889.1">
    <property type="nucleotide sequence ID" value="NZ_BSBI01000006.1"/>
</dbReference>